<dbReference type="Proteomes" id="UP001165367">
    <property type="component" value="Unassembled WGS sequence"/>
</dbReference>
<dbReference type="EMBL" id="JAKLTR010000026">
    <property type="protein sequence ID" value="MCG2617842.1"/>
    <property type="molecule type" value="Genomic_DNA"/>
</dbReference>
<accession>A0ABS9KZN7</accession>
<proteinExistence type="predicted"/>
<evidence type="ECO:0000313" key="2">
    <source>
        <dbReference type="Proteomes" id="UP001165367"/>
    </source>
</evidence>
<comment type="caution">
    <text evidence="1">The sequence shown here is derived from an EMBL/GenBank/DDBJ whole genome shotgun (WGS) entry which is preliminary data.</text>
</comment>
<reference evidence="1" key="1">
    <citation type="submission" date="2022-01" db="EMBL/GenBank/DDBJ databases">
        <authorList>
            <person name="Jo J.-H."/>
            <person name="Im W.-T."/>
        </authorList>
    </citation>
    <scope>NUCLEOTIDE SEQUENCE</scope>
    <source>
        <strain evidence="1">NA20</strain>
    </source>
</reference>
<name>A0ABS9KZN7_9BACT</name>
<gene>
    <name evidence="1" type="ORF">LZZ85_26310</name>
</gene>
<keyword evidence="2" id="KW-1185">Reference proteome</keyword>
<dbReference type="RefSeq" id="WP_237876710.1">
    <property type="nucleotide sequence ID" value="NZ_JAKLTR010000026.1"/>
</dbReference>
<evidence type="ECO:0000313" key="1">
    <source>
        <dbReference type="EMBL" id="MCG2617842.1"/>
    </source>
</evidence>
<sequence length="267" mass="31129">MAKSKSIHPISGKLRENVYVDSKDGYIVRSAPKKRGRKKKMQPAFDSQANRAEYINGLAGELNSKIKGFSSNFKQTNFYRLLLKRFRREPLNNRYILLKQLERMEVNERYPLHKLGGARLKVTPKASKIEITVAVDYHPPSSVAKRTVNCYEYQVLLLCWVKGSDEPLPEVKYGEWRFLKDKLPVFDFLFKRPAGTVEWLVCLRQRLGFNEEAIPNFRGEGMQIVLAGSFEDKDLKLWEKRQKEKMEAETMVEGKRKENVVRVKARE</sequence>
<protein>
    <submittedName>
        <fullName evidence="1">Uncharacterized protein</fullName>
    </submittedName>
</protein>
<organism evidence="1 2">
    <name type="scientific">Terrimonas ginsenosidimutans</name>
    <dbReference type="NCBI Taxonomy" id="2908004"/>
    <lineage>
        <taxon>Bacteria</taxon>
        <taxon>Pseudomonadati</taxon>
        <taxon>Bacteroidota</taxon>
        <taxon>Chitinophagia</taxon>
        <taxon>Chitinophagales</taxon>
        <taxon>Chitinophagaceae</taxon>
        <taxon>Terrimonas</taxon>
    </lineage>
</organism>